<protein>
    <submittedName>
        <fullName evidence="3">UspA domain protein</fullName>
    </submittedName>
</protein>
<evidence type="ECO:0000313" key="4">
    <source>
        <dbReference type="Proteomes" id="UP000001880"/>
    </source>
</evidence>
<gene>
    <name evidence="3" type="ordered locus">Hoch_3344</name>
</gene>
<keyword evidence="4" id="KW-1185">Reference proteome</keyword>
<name>D0LV05_HALO1</name>
<evidence type="ECO:0000256" key="1">
    <source>
        <dbReference type="ARBA" id="ARBA00008791"/>
    </source>
</evidence>
<comment type="similarity">
    <text evidence="1">Belongs to the universal stress protein A family.</text>
</comment>
<dbReference type="CDD" id="cd00293">
    <property type="entry name" value="USP-like"/>
    <property type="match status" value="1"/>
</dbReference>
<dbReference type="InterPro" id="IPR006016">
    <property type="entry name" value="UspA"/>
</dbReference>
<dbReference type="Pfam" id="PF00582">
    <property type="entry name" value="Usp"/>
    <property type="match status" value="1"/>
</dbReference>
<dbReference type="InterPro" id="IPR006015">
    <property type="entry name" value="Universal_stress_UspA"/>
</dbReference>
<organism evidence="3 4">
    <name type="scientific">Haliangium ochraceum (strain DSM 14365 / JCM 11303 / SMP-2)</name>
    <dbReference type="NCBI Taxonomy" id="502025"/>
    <lineage>
        <taxon>Bacteria</taxon>
        <taxon>Pseudomonadati</taxon>
        <taxon>Myxococcota</taxon>
        <taxon>Polyangia</taxon>
        <taxon>Haliangiales</taxon>
        <taxon>Kofleriaceae</taxon>
        <taxon>Haliangium</taxon>
    </lineage>
</organism>
<proteinExistence type="inferred from homology"/>
<sequence length="141" mass="15201">MIKTILFASDFSNLTDRAQSYALDLARATGAKVTLIHSVEPIEGAGDDEYVAKLLEGRVQDARSKSQSVVAAFEEAEIACDVRVEVGKRWKAIVDAASSGDYDLVVLGSHKINDGDKVYLGTTTHKVFFATEVPLLVVPST</sequence>
<dbReference type="PRINTS" id="PR01438">
    <property type="entry name" value="UNVRSLSTRESS"/>
</dbReference>
<reference evidence="3 4" key="1">
    <citation type="journal article" date="2010" name="Stand. Genomic Sci.">
        <title>Complete genome sequence of Haliangium ochraceum type strain (SMP-2).</title>
        <authorList>
            <consortium name="US DOE Joint Genome Institute (JGI-PGF)"/>
            <person name="Ivanova N."/>
            <person name="Daum C."/>
            <person name="Lang E."/>
            <person name="Abt B."/>
            <person name="Kopitz M."/>
            <person name="Saunders E."/>
            <person name="Lapidus A."/>
            <person name="Lucas S."/>
            <person name="Glavina Del Rio T."/>
            <person name="Nolan M."/>
            <person name="Tice H."/>
            <person name="Copeland A."/>
            <person name="Cheng J.F."/>
            <person name="Chen F."/>
            <person name="Bruce D."/>
            <person name="Goodwin L."/>
            <person name="Pitluck S."/>
            <person name="Mavromatis K."/>
            <person name="Pati A."/>
            <person name="Mikhailova N."/>
            <person name="Chen A."/>
            <person name="Palaniappan K."/>
            <person name="Land M."/>
            <person name="Hauser L."/>
            <person name="Chang Y.J."/>
            <person name="Jeffries C.D."/>
            <person name="Detter J.C."/>
            <person name="Brettin T."/>
            <person name="Rohde M."/>
            <person name="Goker M."/>
            <person name="Bristow J."/>
            <person name="Markowitz V."/>
            <person name="Eisen J.A."/>
            <person name="Hugenholtz P."/>
            <person name="Kyrpides N.C."/>
            <person name="Klenk H.P."/>
        </authorList>
    </citation>
    <scope>NUCLEOTIDE SEQUENCE [LARGE SCALE GENOMIC DNA]</scope>
    <source>
        <strain evidence="4">DSM 14365 / CIP 107738 / JCM 11303 / AJ 13395 / SMP-2</strain>
    </source>
</reference>
<dbReference type="KEGG" id="hoh:Hoch_3344"/>
<dbReference type="Gene3D" id="3.40.50.620">
    <property type="entry name" value="HUPs"/>
    <property type="match status" value="1"/>
</dbReference>
<dbReference type="HOGENOM" id="CLU_049301_11_2_7"/>
<dbReference type="SUPFAM" id="SSF52402">
    <property type="entry name" value="Adenine nucleotide alpha hydrolases-like"/>
    <property type="match status" value="1"/>
</dbReference>
<dbReference type="EMBL" id="CP001804">
    <property type="protein sequence ID" value="ACY15846.1"/>
    <property type="molecule type" value="Genomic_DNA"/>
</dbReference>
<dbReference type="eggNOG" id="COG0589">
    <property type="taxonomic scope" value="Bacteria"/>
</dbReference>
<dbReference type="STRING" id="502025.Hoch_3344"/>
<dbReference type="Proteomes" id="UP000001880">
    <property type="component" value="Chromosome"/>
</dbReference>
<evidence type="ECO:0000259" key="2">
    <source>
        <dbReference type="Pfam" id="PF00582"/>
    </source>
</evidence>
<evidence type="ECO:0000313" key="3">
    <source>
        <dbReference type="EMBL" id="ACY15846.1"/>
    </source>
</evidence>
<dbReference type="AlphaFoldDB" id="D0LV05"/>
<dbReference type="PANTHER" id="PTHR46268">
    <property type="entry name" value="STRESS RESPONSE PROTEIN NHAX"/>
    <property type="match status" value="1"/>
</dbReference>
<dbReference type="RefSeq" id="WP_012828446.1">
    <property type="nucleotide sequence ID" value="NC_013440.1"/>
</dbReference>
<accession>D0LV05</accession>
<feature type="domain" description="UspA" evidence="2">
    <location>
        <begin position="1"/>
        <end position="139"/>
    </location>
</feature>
<dbReference type="InterPro" id="IPR014729">
    <property type="entry name" value="Rossmann-like_a/b/a_fold"/>
</dbReference>
<dbReference type="PANTHER" id="PTHR46268:SF15">
    <property type="entry name" value="UNIVERSAL STRESS PROTEIN HP_0031"/>
    <property type="match status" value="1"/>
</dbReference>